<protein>
    <submittedName>
        <fullName evidence="3">Uncharacterized protein</fullName>
    </submittedName>
</protein>
<accession>R0GPC8</accession>
<evidence type="ECO:0000313" key="4">
    <source>
        <dbReference type="Proteomes" id="UP000029121"/>
    </source>
</evidence>
<feature type="region of interest" description="Disordered" evidence="1">
    <location>
        <begin position="108"/>
        <end position="129"/>
    </location>
</feature>
<proteinExistence type="predicted"/>
<dbReference type="AlphaFoldDB" id="R0GPC8"/>
<keyword evidence="2" id="KW-0472">Membrane</keyword>
<dbReference type="Proteomes" id="UP000029121">
    <property type="component" value="Unassembled WGS sequence"/>
</dbReference>
<keyword evidence="2" id="KW-0812">Transmembrane</keyword>
<feature type="transmembrane region" description="Helical" evidence="2">
    <location>
        <begin position="16"/>
        <end position="37"/>
    </location>
</feature>
<keyword evidence="4" id="KW-1185">Reference proteome</keyword>
<keyword evidence="2" id="KW-1133">Transmembrane helix</keyword>
<reference evidence="4" key="1">
    <citation type="journal article" date="2013" name="Nat. Genet.">
        <title>The Capsella rubella genome and the genomic consequences of rapid mating system evolution.</title>
        <authorList>
            <person name="Slotte T."/>
            <person name="Hazzouri K.M."/>
            <person name="Agren J.A."/>
            <person name="Koenig D."/>
            <person name="Maumus F."/>
            <person name="Guo Y.L."/>
            <person name="Steige K."/>
            <person name="Platts A.E."/>
            <person name="Escobar J.S."/>
            <person name="Newman L.K."/>
            <person name="Wang W."/>
            <person name="Mandakova T."/>
            <person name="Vello E."/>
            <person name="Smith L.M."/>
            <person name="Henz S.R."/>
            <person name="Steffen J."/>
            <person name="Takuno S."/>
            <person name="Brandvain Y."/>
            <person name="Coop G."/>
            <person name="Andolfatto P."/>
            <person name="Hu T.T."/>
            <person name="Blanchette M."/>
            <person name="Clark R.M."/>
            <person name="Quesneville H."/>
            <person name="Nordborg M."/>
            <person name="Gaut B.S."/>
            <person name="Lysak M.A."/>
            <person name="Jenkins J."/>
            <person name="Grimwood J."/>
            <person name="Chapman J."/>
            <person name="Prochnik S."/>
            <person name="Shu S."/>
            <person name="Rokhsar D."/>
            <person name="Schmutz J."/>
            <person name="Weigel D."/>
            <person name="Wright S.I."/>
        </authorList>
    </citation>
    <scope>NUCLEOTIDE SEQUENCE [LARGE SCALE GENOMIC DNA]</scope>
    <source>
        <strain evidence="4">cv. Monte Gargano</strain>
    </source>
</reference>
<evidence type="ECO:0000256" key="2">
    <source>
        <dbReference type="SAM" id="Phobius"/>
    </source>
</evidence>
<sequence>MIWSSVSLSIKSAFEFSIASLSFFSSASISISFWFFISFRHRLSLSSEINCNSVSLSINLAFSSSVSDLAIFSSDWSSACIRNQEEASTFPSWSFWSESSRAALSRSTSHLKEDTSSSISFDSPRFKLP</sequence>
<organism evidence="3 4">
    <name type="scientific">Capsella rubella</name>
    <dbReference type="NCBI Taxonomy" id="81985"/>
    <lineage>
        <taxon>Eukaryota</taxon>
        <taxon>Viridiplantae</taxon>
        <taxon>Streptophyta</taxon>
        <taxon>Embryophyta</taxon>
        <taxon>Tracheophyta</taxon>
        <taxon>Spermatophyta</taxon>
        <taxon>Magnoliopsida</taxon>
        <taxon>eudicotyledons</taxon>
        <taxon>Gunneridae</taxon>
        <taxon>Pentapetalae</taxon>
        <taxon>rosids</taxon>
        <taxon>malvids</taxon>
        <taxon>Brassicales</taxon>
        <taxon>Brassicaceae</taxon>
        <taxon>Camelineae</taxon>
        <taxon>Capsella</taxon>
    </lineage>
</organism>
<dbReference type="EMBL" id="KB870812">
    <property type="protein sequence ID" value="EOA14215.1"/>
    <property type="molecule type" value="Genomic_DNA"/>
</dbReference>
<gene>
    <name evidence="3" type="ORF">CARUB_v10027371mg</name>
</gene>
<evidence type="ECO:0000313" key="3">
    <source>
        <dbReference type="EMBL" id="EOA14215.1"/>
    </source>
</evidence>
<evidence type="ECO:0000256" key="1">
    <source>
        <dbReference type="SAM" id="MobiDB-lite"/>
    </source>
</evidence>
<name>R0GPC8_9BRAS</name>